<evidence type="ECO:0000313" key="4">
    <source>
        <dbReference type="Proteomes" id="UP000078541"/>
    </source>
</evidence>
<organism evidence="3 4">
    <name type="scientific">Trachymyrmex septentrionalis</name>
    <dbReference type="NCBI Taxonomy" id="34720"/>
    <lineage>
        <taxon>Eukaryota</taxon>
        <taxon>Metazoa</taxon>
        <taxon>Ecdysozoa</taxon>
        <taxon>Arthropoda</taxon>
        <taxon>Hexapoda</taxon>
        <taxon>Insecta</taxon>
        <taxon>Pterygota</taxon>
        <taxon>Neoptera</taxon>
        <taxon>Endopterygota</taxon>
        <taxon>Hymenoptera</taxon>
        <taxon>Apocrita</taxon>
        <taxon>Aculeata</taxon>
        <taxon>Formicoidea</taxon>
        <taxon>Formicidae</taxon>
        <taxon>Myrmicinae</taxon>
        <taxon>Trachymyrmex</taxon>
    </lineage>
</organism>
<keyword evidence="1" id="KW-0479">Metal-binding</keyword>
<keyword evidence="1" id="KW-0863">Zinc-finger</keyword>
<evidence type="ECO:0000313" key="3">
    <source>
        <dbReference type="EMBL" id="KYN40255.1"/>
    </source>
</evidence>
<accession>A0A195FHT7</accession>
<dbReference type="Proteomes" id="UP000078541">
    <property type="component" value="Unassembled WGS sequence"/>
</dbReference>
<dbReference type="AlphaFoldDB" id="A0A195FHT7"/>
<feature type="zinc finger region" description="C3H1-type" evidence="1">
    <location>
        <begin position="33"/>
        <end position="59"/>
    </location>
</feature>
<name>A0A195FHT7_9HYME</name>
<keyword evidence="1" id="KW-0862">Zinc</keyword>
<evidence type="ECO:0000256" key="1">
    <source>
        <dbReference type="PROSITE-ProRule" id="PRU00723"/>
    </source>
</evidence>
<proteinExistence type="predicted"/>
<dbReference type="GO" id="GO:0008270">
    <property type="term" value="F:zinc ion binding"/>
    <property type="evidence" value="ECO:0007669"/>
    <property type="project" value="UniProtKB-KW"/>
</dbReference>
<dbReference type="InterPro" id="IPR000571">
    <property type="entry name" value="Znf_CCCH"/>
</dbReference>
<evidence type="ECO:0000259" key="2">
    <source>
        <dbReference type="PROSITE" id="PS50103"/>
    </source>
</evidence>
<dbReference type="STRING" id="34720.A0A195FHT7"/>
<dbReference type="EMBL" id="KQ981523">
    <property type="protein sequence ID" value="KYN40255.1"/>
    <property type="molecule type" value="Genomic_DNA"/>
</dbReference>
<keyword evidence="4" id="KW-1185">Reference proteome</keyword>
<reference evidence="3 4" key="1">
    <citation type="submission" date="2016-03" db="EMBL/GenBank/DDBJ databases">
        <title>Trachymyrmex septentrionalis WGS genome.</title>
        <authorList>
            <person name="Nygaard S."/>
            <person name="Hu H."/>
            <person name="Boomsma J."/>
            <person name="Zhang G."/>
        </authorList>
    </citation>
    <scope>NUCLEOTIDE SEQUENCE [LARGE SCALE GENOMIC DNA]</scope>
    <source>
        <strain evidence="3">Tsep2-gDNA-1</strain>
        <tissue evidence="3">Whole body</tissue>
    </source>
</reference>
<dbReference type="PROSITE" id="PS50103">
    <property type="entry name" value="ZF_C3H1"/>
    <property type="match status" value="1"/>
</dbReference>
<sequence length="202" mass="22617">MWIALAALATVGAQTVPQNAHCVVYTDSCGQLLDTLPVCQDFNRQVCNRPACKFIHLSDALWRFSNFSLVTRIDFSNEISGKIGSFGKVSVSSDGRNSTIEIPARRNYSPQAAATGDYGLVFRSPIDSTRTCQFSLRARRVAITYNKSFAILSVGRVRLSFHVFILLPFCDVVRGVDRCLHYYSYYYKSSLQHVLLSHLACE</sequence>
<gene>
    <name evidence="3" type="ORF">ALC56_05200</name>
</gene>
<feature type="domain" description="C3H1-type" evidence="2">
    <location>
        <begin position="33"/>
        <end position="59"/>
    </location>
</feature>
<dbReference type="Gene3D" id="3.30.1370.210">
    <property type="match status" value="1"/>
</dbReference>
<protein>
    <recommendedName>
        <fullName evidence="2">C3H1-type domain-containing protein</fullName>
    </recommendedName>
</protein>